<accession>A0A0A9BHL6</accession>
<feature type="transmembrane region" description="Helical" evidence="1">
    <location>
        <begin position="6"/>
        <end position="28"/>
    </location>
</feature>
<dbReference type="AlphaFoldDB" id="A0A0A9BHL6"/>
<keyword evidence="1" id="KW-0812">Transmembrane</keyword>
<keyword evidence="1" id="KW-0472">Membrane</keyword>
<dbReference type="EMBL" id="GBRH01234426">
    <property type="protein sequence ID" value="JAD63469.1"/>
    <property type="molecule type" value="Transcribed_RNA"/>
</dbReference>
<keyword evidence="1" id="KW-1133">Transmembrane helix</keyword>
<organism evidence="2">
    <name type="scientific">Arundo donax</name>
    <name type="common">Giant reed</name>
    <name type="synonym">Donax arundinaceus</name>
    <dbReference type="NCBI Taxonomy" id="35708"/>
    <lineage>
        <taxon>Eukaryota</taxon>
        <taxon>Viridiplantae</taxon>
        <taxon>Streptophyta</taxon>
        <taxon>Embryophyta</taxon>
        <taxon>Tracheophyta</taxon>
        <taxon>Spermatophyta</taxon>
        <taxon>Magnoliopsida</taxon>
        <taxon>Liliopsida</taxon>
        <taxon>Poales</taxon>
        <taxon>Poaceae</taxon>
        <taxon>PACMAD clade</taxon>
        <taxon>Arundinoideae</taxon>
        <taxon>Arundineae</taxon>
        <taxon>Arundo</taxon>
    </lineage>
</organism>
<evidence type="ECO:0000256" key="1">
    <source>
        <dbReference type="SAM" id="Phobius"/>
    </source>
</evidence>
<reference evidence="2" key="1">
    <citation type="submission" date="2014-09" db="EMBL/GenBank/DDBJ databases">
        <authorList>
            <person name="Magalhaes I.L.F."/>
            <person name="Oliveira U."/>
            <person name="Santos F.R."/>
            <person name="Vidigal T.H.D.A."/>
            <person name="Brescovit A.D."/>
            <person name="Santos A.J."/>
        </authorList>
    </citation>
    <scope>NUCLEOTIDE SEQUENCE</scope>
    <source>
        <tissue evidence="2">Shoot tissue taken approximately 20 cm above the soil surface</tissue>
    </source>
</reference>
<name>A0A0A9BHL6_ARUDO</name>
<reference evidence="2" key="2">
    <citation type="journal article" date="2015" name="Data Brief">
        <title>Shoot transcriptome of the giant reed, Arundo donax.</title>
        <authorList>
            <person name="Barrero R.A."/>
            <person name="Guerrero F.D."/>
            <person name="Moolhuijzen P."/>
            <person name="Goolsby J.A."/>
            <person name="Tidwell J."/>
            <person name="Bellgard S.E."/>
            <person name="Bellgard M.I."/>
        </authorList>
    </citation>
    <scope>NUCLEOTIDE SEQUENCE</scope>
    <source>
        <tissue evidence="2">Shoot tissue taken approximately 20 cm above the soil surface</tissue>
    </source>
</reference>
<protein>
    <submittedName>
        <fullName evidence="2">Uncharacterized protein</fullName>
    </submittedName>
</protein>
<evidence type="ECO:0000313" key="2">
    <source>
        <dbReference type="EMBL" id="JAD63469.1"/>
    </source>
</evidence>
<proteinExistence type="predicted"/>
<sequence length="67" mass="7904">MPIQTPNVVFLCFLILCFVQIILSYFFVFSSYFPKRAAGIRGFWKLEKDWSSNRFLRLLTGSFLCLL</sequence>